<name>T0HH83_9SPHN</name>
<organism evidence="1 2">
    <name type="scientific">Sphingobium lactosutens DS20</name>
    <dbReference type="NCBI Taxonomy" id="1331060"/>
    <lineage>
        <taxon>Bacteria</taxon>
        <taxon>Pseudomonadati</taxon>
        <taxon>Pseudomonadota</taxon>
        <taxon>Alphaproteobacteria</taxon>
        <taxon>Sphingomonadales</taxon>
        <taxon>Sphingomonadaceae</taxon>
        <taxon>Sphingobium</taxon>
    </lineage>
</organism>
<reference evidence="1 2" key="1">
    <citation type="journal article" date="2013" name="Genome Announc.">
        <title>Draft Genome Sequence of Sphingobium lactosutens Strain DS20T, Isolated from a Hexachlorocyclohexane Dumpsite.</title>
        <authorList>
            <person name="Kumar R."/>
            <person name="Dwivedi V."/>
            <person name="Negi V."/>
            <person name="Khurana J.P."/>
            <person name="Lal R."/>
        </authorList>
    </citation>
    <scope>NUCLEOTIDE SEQUENCE [LARGE SCALE GENOMIC DNA]</scope>
    <source>
        <strain evidence="1 2">DS20</strain>
    </source>
</reference>
<evidence type="ECO:0000313" key="1">
    <source>
        <dbReference type="EMBL" id="EQB11508.1"/>
    </source>
</evidence>
<evidence type="ECO:0000313" key="2">
    <source>
        <dbReference type="Proteomes" id="UP000015531"/>
    </source>
</evidence>
<protein>
    <submittedName>
        <fullName evidence="1">Uncharacterized protein</fullName>
    </submittedName>
</protein>
<sequence>MSAKIQPHWSPDYCNVIVIFAAESFFAYRY</sequence>
<keyword evidence="2" id="KW-1185">Reference proteome</keyword>
<comment type="caution">
    <text evidence="1">The sequence shown here is derived from an EMBL/GenBank/DDBJ whole genome shotgun (WGS) entry which is preliminary data.</text>
</comment>
<dbReference type="AlphaFoldDB" id="T0HH83"/>
<proteinExistence type="predicted"/>
<dbReference type="Proteomes" id="UP000015531">
    <property type="component" value="Unassembled WGS sequence"/>
</dbReference>
<gene>
    <name evidence="1" type="ORF">RLDS_24190</name>
</gene>
<accession>T0HH83</accession>
<dbReference type="EMBL" id="ATDP01000107">
    <property type="protein sequence ID" value="EQB11508.1"/>
    <property type="molecule type" value="Genomic_DNA"/>
</dbReference>